<dbReference type="GO" id="GO:0006279">
    <property type="term" value="P:premeiotic DNA replication"/>
    <property type="evidence" value="ECO:0007669"/>
    <property type="project" value="UniProtKB-ARBA"/>
</dbReference>
<dbReference type="InterPro" id="IPR027417">
    <property type="entry name" value="P-loop_NTPase"/>
</dbReference>
<dbReference type="InterPro" id="IPR001208">
    <property type="entry name" value="MCM_dom"/>
</dbReference>
<dbReference type="Pfam" id="PF17207">
    <property type="entry name" value="MCM_OB"/>
    <property type="match status" value="1"/>
</dbReference>
<dbReference type="SUPFAM" id="SSF52540">
    <property type="entry name" value="P-loop containing nucleoside triphosphate hydrolases"/>
    <property type="match status" value="1"/>
</dbReference>
<accession>A0A1Y1Y4K0</accession>
<dbReference type="Gene3D" id="3.40.50.300">
    <property type="entry name" value="P-loop containing nucleotide triphosphate hydrolases"/>
    <property type="match status" value="1"/>
</dbReference>
<evidence type="ECO:0000313" key="7">
    <source>
        <dbReference type="EMBL" id="ORX92913.1"/>
    </source>
</evidence>
<gene>
    <name evidence="7" type="ORF">K493DRAFT_338560</name>
</gene>
<dbReference type="PROSITE" id="PS50051">
    <property type="entry name" value="MCM_2"/>
    <property type="match status" value="1"/>
</dbReference>
<dbReference type="InParanoid" id="A0A1Y1Y4K0"/>
<feature type="region of interest" description="Disordered" evidence="5">
    <location>
        <begin position="535"/>
        <end position="629"/>
    </location>
</feature>
<dbReference type="SMART" id="SM00382">
    <property type="entry name" value="AAA"/>
    <property type="match status" value="1"/>
</dbReference>
<dbReference type="InterPro" id="IPR012340">
    <property type="entry name" value="NA-bd_OB-fold"/>
</dbReference>
<dbReference type="GO" id="GO:0000724">
    <property type="term" value="P:double-strand break repair via homologous recombination"/>
    <property type="evidence" value="ECO:0007669"/>
    <property type="project" value="TreeGrafter"/>
</dbReference>
<dbReference type="GO" id="GO:0005656">
    <property type="term" value="C:nuclear pre-replicative complex"/>
    <property type="evidence" value="ECO:0007669"/>
    <property type="project" value="UniProtKB-ARBA"/>
</dbReference>
<evidence type="ECO:0000256" key="1">
    <source>
        <dbReference type="ARBA" id="ARBA00022741"/>
    </source>
</evidence>
<dbReference type="OrthoDB" id="6274823at2759"/>
<evidence type="ECO:0000256" key="5">
    <source>
        <dbReference type="SAM" id="MobiDB-lite"/>
    </source>
</evidence>
<dbReference type="SMART" id="SM00350">
    <property type="entry name" value="MCM"/>
    <property type="match status" value="1"/>
</dbReference>
<dbReference type="GO" id="GO:0003697">
    <property type="term" value="F:single-stranded DNA binding"/>
    <property type="evidence" value="ECO:0007669"/>
    <property type="project" value="TreeGrafter"/>
</dbReference>
<dbReference type="CDD" id="cd17760">
    <property type="entry name" value="MCM9"/>
    <property type="match status" value="1"/>
</dbReference>
<dbReference type="InterPro" id="IPR003593">
    <property type="entry name" value="AAA+_ATPase"/>
</dbReference>
<keyword evidence="3 4" id="KW-0238">DNA-binding</keyword>
<dbReference type="InterPro" id="IPR033762">
    <property type="entry name" value="MCM_OB"/>
</dbReference>
<dbReference type="GO" id="GO:0005524">
    <property type="term" value="F:ATP binding"/>
    <property type="evidence" value="ECO:0007669"/>
    <property type="project" value="UniProtKB-KW"/>
</dbReference>
<keyword evidence="1 4" id="KW-0547">Nucleotide-binding</keyword>
<dbReference type="EMBL" id="MCFE01000253">
    <property type="protein sequence ID" value="ORX92913.1"/>
    <property type="molecule type" value="Genomic_DNA"/>
</dbReference>
<comment type="similarity">
    <text evidence="4">Belongs to the MCM family.</text>
</comment>
<dbReference type="GO" id="GO:0042555">
    <property type="term" value="C:MCM complex"/>
    <property type="evidence" value="ECO:0007669"/>
    <property type="project" value="UniProtKB-ARBA"/>
</dbReference>
<dbReference type="GO" id="GO:0016787">
    <property type="term" value="F:hydrolase activity"/>
    <property type="evidence" value="ECO:0007669"/>
    <property type="project" value="UniProtKB-KW"/>
</dbReference>
<feature type="domain" description="MCM C-terminal AAA(+) ATPase" evidence="6">
    <location>
        <begin position="181"/>
        <end position="384"/>
    </location>
</feature>
<comment type="caution">
    <text evidence="7">The sequence shown here is derived from an EMBL/GenBank/DDBJ whole genome shotgun (WGS) entry which is preliminary data.</text>
</comment>
<dbReference type="Pfam" id="PF17855">
    <property type="entry name" value="MCM_lid"/>
    <property type="match status" value="1"/>
</dbReference>
<dbReference type="Gene3D" id="2.40.50.140">
    <property type="entry name" value="Nucleic acid-binding proteins"/>
    <property type="match status" value="1"/>
</dbReference>
<evidence type="ECO:0000259" key="6">
    <source>
        <dbReference type="PROSITE" id="PS50051"/>
    </source>
</evidence>
<dbReference type="Pfam" id="PF00493">
    <property type="entry name" value="MCM"/>
    <property type="match status" value="1"/>
</dbReference>
<organism evidence="7 8">
    <name type="scientific">Basidiobolus meristosporus CBS 931.73</name>
    <dbReference type="NCBI Taxonomy" id="1314790"/>
    <lineage>
        <taxon>Eukaryota</taxon>
        <taxon>Fungi</taxon>
        <taxon>Fungi incertae sedis</taxon>
        <taxon>Zoopagomycota</taxon>
        <taxon>Entomophthoromycotina</taxon>
        <taxon>Basidiobolomycetes</taxon>
        <taxon>Basidiobolales</taxon>
        <taxon>Basidiobolaceae</taxon>
        <taxon>Basidiobolus</taxon>
    </lineage>
</organism>
<evidence type="ECO:0000256" key="4">
    <source>
        <dbReference type="RuleBase" id="RU004070"/>
    </source>
</evidence>
<dbReference type="PANTHER" id="PTHR11630">
    <property type="entry name" value="DNA REPLICATION LICENSING FACTOR MCM FAMILY MEMBER"/>
    <property type="match status" value="1"/>
</dbReference>
<dbReference type="InterPro" id="IPR041562">
    <property type="entry name" value="MCM_lid"/>
</dbReference>
<dbReference type="PRINTS" id="PR01657">
    <property type="entry name" value="MCMFAMILY"/>
</dbReference>
<keyword evidence="8" id="KW-1185">Reference proteome</keyword>
<dbReference type="PANTHER" id="PTHR11630:SF48">
    <property type="entry name" value="DNA HELICASE MCM9"/>
    <property type="match status" value="1"/>
</dbReference>
<dbReference type="GO" id="GO:0043596">
    <property type="term" value="C:nuclear replication fork"/>
    <property type="evidence" value="ECO:0007669"/>
    <property type="project" value="UniProtKB-ARBA"/>
</dbReference>
<dbReference type="AlphaFoldDB" id="A0A1Y1Y4K0"/>
<dbReference type="GO" id="GO:0017116">
    <property type="term" value="F:single-stranded DNA helicase activity"/>
    <property type="evidence" value="ECO:0007669"/>
    <property type="project" value="TreeGrafter"/>
</dbReference>
<dbReference type="STRING" id="1314790.A0A1Y1Y4K0"/>
<name>A0A1Y1Y4K0_9FUNG</name>
<feature type="compositionally biased region" description="Acidic residues" evidence="5">
    <location>
        <begin position="598"/>
        <end position="613"/>
    </location>
</feature>
<protein>
    <submittedName>
        <fullName evidence="7">MCM-domain-containing protein</fullName>
    </submittedName>
</protein>
<evidence type="ECO:0000256" key="2">
    <source>
        <dbReference type="ARBA" id="ARBA00022840"/>
    </source>
</evidence>
<reference evidence="7 8" key="1">
    <citation type="submission" date="2016-07" db="EMBL/GenBank/DDBJ databases">
        <title>Pervasive Adenine N6-methylation of Active Genes in Fungi.</title>
        <authorList>
            <consortium name="DOE Joint Genome Institute"/>
            <person name="Mondo S.J."/>
            <person name="Dannebaum R.O."/>
            <person name="Kuo R.C."/>
            <person name="Labutti K."/>
            <person name="Haridas S."/>
            <person name="Kuo A."/>
            <person name="Salamov A."/>
            <person name="Ahrendt S.R."/>
            <person name="Lipzen A."/>
            <person name="Sullivan W."/>
            <person name="Andreopoulos W.B."/>
            <person name="Clum A."/>
            <person name="Lindquist E."/>
            <person name="Daum C."/>
            <person name="Ramamoorthy G.K."/>
            <person name="Gryganskyi A."/>
            <person name="Culley D."/>
            <person name="Magnuson J.K."/>
            <person name="James T.Y."/>
            <person name="O'Malley M.A."/>
            <person name="Stajich J.E."/>
            <person name="Spatafora J.W."/>
            <person name="Visel A."/>
            <person name="Grigoriev I.V."/>
        </authorList>
    </citation>
    <scope>NUCLEOTIDE SEQUENCE [LARGE SCALE GENOMIC DNA]</scope>
    <source>
        <strain evidence="7 8">CBS 931.73</strain>
    </source>
</reference>
<evidence type="ECO:0000256" key="3">
    <source>
        <dbReference type="ARBA" id="ARBA00023125"/>
    </source>
</evidence>
<dbReference type="Proteomes" id="UP000193498">
    <property type="component" value="Unassembled WGS sequence"/>
</dbReference>
<dbReference type="GO" id="GO:0031261">
    <property type="term" value="C:DNA replication preinitiation complex"/>
    <property type="evidence" value="ECO:0007669"/>
    <property type="project" value="UniProtKB-ARBA"/>
</dbReference>
<evidence type="ECO:0000313" key="8">
    <source>
        <dbReference type="Proteomes" id="UP000193498"/>
    </source>
</evidence>
<dbReference type="FunFam" id="3.40.50.300:FF:000671">
    <property type="entry name" value="DNA helicase MCM9 isoform X1"/>
    <property type="match status" value="1"/>
</dbReference>
<dbReference type="SUPFAM" id="SSF50249">
    <property type="entry name" value="Nucleic acid-binding proteins"/>
    <property type="match status" value="1"/>
</dbReference>
<keyword evidence="2 4" id="KW-0067">ATP-binding</keyword>
<dbReference type="InterPro" id="IPR031327">
    <property type="entry name" value="MCM"/>
</dbReference>
<proteinExistence type="inferred from homology"/>
<sequence length="629" mass="70112">MLESERQYECGKCKKVFSVQSDVEQFNTVPKPLKCMAPSEGIVCNSTKFNTVSLQAGDMPESCQDYQEIKIQEQVNKLAIGSISFLFLPEFVRPNKQESLTLLKDDLVDLAKSGDDVTITGIVMRRWKHMISNERCDIELILFANHVFIHNEQRVGVGVTDELKAEFEAYWSVHDEKPMTGRNNILASFCPQVFGLYVVKLAVMLVLIGGVQKVDKSGLKVRGESHLLLVGDPGTGKSQFLKYAAKLVPRSILTTGIGSSSAGLTVTAVRDGGEWQLEAGALVLADRGLCCIDEFGSIREHDKTAIHEAMEQQAISIAKAGIVCKLNTRCSVLAATNPKGKYDPEQSISINVALASPLLSRFDLVLVLLDSQNDEWDRLVSSFILETETEEKVIHSTYQGSLWNLEKLQAYIQYVKSSFQPKLTPESELVLSRYYQMQRQTDSRNAARTTIRLLESLIRLSQAHARLRSSDQVTIMDAVVVVTLLEASMQSSALLGPTSTLHAAFPKDPEEEYFKQEKVILRRLGLNHLISSPEIASQQHSQDDTTENHQGPNTQKPPLFPRQPTPTSESPEHPAEEEFATLNSAEWPPTPPRNQTADPDDNLFELEIEDDSDHDLLFSGSHSKRRKTS</sequence>